<feature type="compositionally biased region" description="Basic and acidic residues" evidence="1">
    <location>
        <begin position="430"/>
        <end position="441"/>
    </location>
</feature>
<keyword evidence="4" id="KW-1185">Reference proteome</keyword>
<dbReference type="InterPro" id="IPR014867">
    <property type="entry name" value="Spore_coat_CotH_CotH2/3/7"/>
</dbReference>
<evidence type="ECO:0000313" key="4">
    <source>
        <dbReference type="Proteomes" id="UP000316770"/>
    </source>
</evidence>
<accession>A0A518J0S5</accession>
<feature type="compositionally biased region" description="Gly residues" evidence="1">
    <location>
        <begin position="88"/>
        <end position="104"/>
    </location>
</feature>
<organism evidence="3 4">
    <name type="scientific">Rosistilla oblonga</name>
    <dbReference type="NCBI Taxonomy" id="2527990"/>
    <lineage>
        <taxon>Bacteria</taxon>
        <taxon>Pseudomonadati</taxon>
        <taxon>Planctomycetota</taxon>
        <taxon>Planctomycetia</taxon>
        <taxon>Pirellulales</taxon>
        <taxon>Pirellulaceae</taxon>
        <taxon>Rosistilla</taxon>
    </lineage>
</organism>
<dbReference type="EMBL" id="CP036318">
    <property type="protein sequence ID" value="QDV58938.1"/>
    <property type="molecule type" value="Genomic_DNA"/>
</dbReference>
<reference evidence="3 4" key="1">
    <citation type="submission" date="2019-02" db="EMBL/GenBank/DDBJ databases">
        <title>Deep-cultivation of Planctomycetes and their phenomic and genomic characterization uncovers novel biology.</title>
        <authorList>
            <person name="Wiegand S."/>
            <person name="Jogler M."/>
            <person name="Boedeker C."/>
            <person name="Pinto D."/>
            <person name="Vollmers J."/>
            <person name="Rivas-Marin E."/>
            <person name="Kohn T."/>
            <person name="Peeters S.H."/>
            <person name="Heuer A."/>
            <person name="Rast P."/>
            <person name="Oberbeckmann S."/>
            <person name="Bunk B."/>
            <person name="Jeske O."/>
            <person name="Meyerdierks A."/>
            <person name="Storesund J.E."/>
            <person name="Kallscheuer N."/>
            <person name="Luecker S."/>
            <person name="Lage O.M."/>
            <person name="Pohl T."/>
            <person name="Merkel B.J."/>
            <person name="Hornburger P."/>
            <person name="Mueller R.-W."/>
            <person name="Bruemmer F."/>
            <person name="Labrenz M."/>
            <person name="Spormann A.M."/>
            <person name="Op den Camp H."/>
            <person name="Overmann J."/>
            <person name="Amann R."/>
            <person name="Jetten M.S.M."/>
            <person name="Mascher T."/>
            <person name="Medema M.H."/>
            <person name="Devos D.P."/>
            <person name="Kaster A.-K."/>
            <person name="Ovreas L."/>
            <person name="Rohde M."/>
            <person name="Galperin M.Y."/>
            <person name="Jogler C."/>
        </authorList>
    </citation>
    <scope>NUCLEOTIDE SEQUENCE [LARGE SCALE GENOMIC DNA]</scope>
    <source>
        <strain evidence="3 4">Mal33</strain>
    </source>
</reference>
<evidence type="ECO:0000256" key="1">
    <source>
        <dbReference type="SAM" id="MobiDB-lite"/>
    </source>
</evidence>
<name>A0A518J0S5_9BACT</name>
<protein>
    <submittedName>
        <fullName evidence="3">Inner spore coat protein H</fullName>
    </submittedName>
</protein>
<evidence type="ECO:0000256" key="2">
    <source>
        <dbReference type="SAM" id="SignalP"/>
    </source>
</evidence>
<feature type="region of interest" description="Disordered" evidence="1">
    <location>
        <begin position="76"/>
        <end position="111"/>
    </location>
</feature>
<feature type="compositionally biased region" description="Gly residues" evidence="1">
    <location>
        <begin position="442"/>
        <end position="473"/>
    </location>
</feature>
<sequence precursor="true">MKKIVRSLLFLVPLGAIAAGIVYAQRPGMFGFGPGGPGGPGGPNREERKIVKQYDVDGNGWLNADERQVARKAIASDAAMEGERRGRGGPGGPGGRGRGPGGPAEPGTPGPMVEVADVAVYPDKPLYDPSVLRTVFLEFENNEWETELEEFHGTDVDVPATMIVDGKTYEGVGVHFRGASSFGHVSRGSKRSLNVSLDTIDEDQRIGGYKTLNLLNCHGDPSMMSSVVYSQIVRKYIPAPKANFVHVVVNGESWGLYNSVQQFDKTFLKENFDGSKGTRWKVPGNPGADGGLRYLGDDLAEYKARFEMKSNDGEKEWRALIELCKTLNETPPEQLVAALEPILDIDETLKFLALDVVLLNGDGYWTRASDYNLFRSKDGKFHIIPHDMNEGFGLAGHGGPRPGREGRDGPGRGPGRGEQFGRGGPPEFGPGRDFDPRRRGGPEGFAGPRGPGGFGGPGGPGGGMARGPRGGGVDTDPLIGLDSDRMPLRSRLLAVPELKTRYMQYVREIAADSVAWDHLGPMVEEYRNLIDPLVKADTRKLSSYEAFQYATTSDAPKADQPMSLRKFAEERSKFLLSYER</sequence>
<keyword evidence="3" id="KW-0946">Virion</keyword>
<evidence type="ECO:0000313" key="3">
    <source>
        <dbReference type="EMBL" id="QDV58938.1"/>
    </source>
</evidence>
<feature type="chain" id="PRO_5021751929" evidence="2">
    <location>
        <begin position="19"/>
        <end position="580"/>
    </location>
</feature>
<dbReference type="Pfam" id="PF08757">
    <property type="entry name" value="CotH"/>
    <property type="match status" value="2"/>
</dbReference>
<keyword evidence="3" id="KW-0167">Capsid protein</keyword>
<feature type="signal peptide" evidence="2">
    <location>
        <begin position="1"/>
        <end position="18"/>
    </location>
</feature>
<dbReference type="Proteomes" id="UP000316770">
    <property type="component" value="Chromosome"/>
</dbReference>
<dbReference type="RefSeq" id="WP_145289808.1">
    <property type="nucleotide sequence ID" value="NZ_CP036318.1"/>
</dbReference>
<feature type="region of interest" description="Disordered" evidence="1">
    <location>
        <begin position="392"/>
        <end position="482"/>
    </location>
</feature>
<dbReference type="PANTHER" id="PTHR40050:SF1">
    <property type="entry name" value="INNER SPORE COAT PROTEIN H"/>
    <property type="match status" value="1"/>
</dbReference>
<dbReference type="AlphaFoldDB" id="A0A518J0S5"/>
<feature type="compositionally biased region" description="Gly residues" evidence="1">
    <location>
        <begin position="411"/>
        <end position="426"/>
    </location>
</feature>
<dbReference type="PANTHER" id="PTHR40050">
    <property type="entry name" value="INNER SPORE COAT PROTEIN H"/>
    <property type="match status" value="1"/>
</dbReference>
<gene>
    <name evidence="3" type="primary">cotH</name>
    <name evidence="3" type="ORF">Mal33_49630</name>
</gene>
<proteinExistence type="predicted"/>
<keyword evidence="2" id="KW-0732">Signal</keyword>